<dbReference type="AlphaFoldDB" id="X1H1P5"/>
<evidence type="ECO:0000313" key="1">
    <source>
        <dbReference type="EMBL" id="GAH51005.1"/>
    </source>
</evidence>
<protein>
    <recommendedName>
        <fullName evidence="2">Dihydroorotate dehydrogenase domain-containing protein</fullName>
    </recommendedName>
</protein>
<evidence type="ECO:0008006" key="2">
    <source>
        <dbReference type="Google" id="ProtNLM"/>
    </source>
</evidence>
<dbReference type="SUPFAM" id="SSF51395">
    <property type="entry name" value="FMN-linked oxidoreductases"/>
    <property type="match status" value="1"/>
</dbReference>
<dbReference type="InterPro" id="IPR013785">
    <property type="entry name" value="Aldolase_TIM"/>
</dbReference>
<gene>
    <name evidence="1" type="ORF">S03H2_27677</name>
</gene>
<name>X1H1P5_9ZZZZ</name>
<reference evidence="1" key="1">
    <citation type="journal article" date="2014" name="Front. Microbiol.">
        <title>High frequency of phylogenetically diverse reductive dehalogenase-homologous genes in deep subseafloor sedimentary metagenomes.</title>
        <authorList>
            <person name="Kawai M."/>
            <person name="Futagami T."/>
            <person name="Toyoda A."/>
            <person name="Takaki Y."/>
            <person name="Nishi S."/>
            <person name="Hori S."/>
            <person name="Arai W."/>
            <person name="Tsubouchi T."/>
            <person name="Morono Y."/>
            <person name="Uchiyama I."/>
            <person name="Ito T."/>
            <person name="Fujiyama A."/>
            <person name="Inagaki F."/>
            <person name="Takami H."/>
        </authorList>
    </citation>
    <scope>NUCLEOTIDE SEQUENCE</scope>
    <source>
        <strain evidence="1">Expedition CK06-06</strain>
    </source>
</reference>
<sequence>AGVIKQLLAGANAVQLCSTLYLNGIKQIGIILKEVEAWMNKHNFKSIDEFRGNLSQTQSDRPELYERIQYIKALVGIE</sequence>
<accession>X1H1P5</accession>
<dbReference type="Gene3D" id="3.20.20.70">
    <property type="entry name" value="Aldolase class I"/>
    <property type="match status" value="1"/>
</dbReference>
<proteinExistence type="predicted"/>
<feature type="non-terminal residue" evidence="1">
    <location>
        <position position="1"/>
    </location>
</feature>
<dbReference type="EMBL" id="BARU01016655">
    <property type="protein sequence ID" value="GAH51005.1"/>
    <property type="molecule type" value="Genomic_DNA"/>
</dbReference>
<comment type="caution">
    <text evidence="1">The sequence shown here is derived from an EMBL/GenBank/DDBJ whole genome shotgun (WGS) entry which is preliminary data.</text>
</comment>
<organism evidence="1">
    <name type="scientific">marine sediment metagenome</name>
    <dbReference type="NCBI Taxonomy" id="412755"/>
    <lineage>
        <taxon>unclassified sequences</taxon>
        <taxon>metagenomes</taxon>
        <taxon>ecological metagenomes</taxon>
    </lineage>
</organism>